<protein>
    <recommendedName>
        <fullName evidence="2">Death domain-containing protein</fullName>
    </recommendedName>
</protein>
<dbReference type="OMA" id="FAFACTT"/>
<dbReference type="GO" id="GO:0002755">
    <property type="term" value="P:MyD88-dependent toll-like receptor signaling pathway"/>
    <property type="evidence" value="ECO:0007669"/>
    <property type="project" value="InterPro"/>
</dbReference>
<proteinExistence type="predicted"/>
<dbReference type="InterPro" id="IPR011029">
    <property type="entry name" value="DEATH-like_dom_sf"/>
</dbReference>
<dbReference type="InterPro" id="IPR000488">
    <property type="entry name" value="Death_dom"/>
</dbReference>
<dbReference type="InterPro" id="IPR017281">
    <property type="entry name" value="Myelin_different_resp_MyD88"/>
</dbReference>
<dbReference type="PhylomeDB" id="A7RFT1"/>
<dbReference type="PANTHER" id="PTHR15079">
    <property type="entry name" value="MYD88"/>
    <property type="match status" value="1"/>
</dbReference>
<evidence type="ECO:0000259" key="2">
    <source>
        <dbReference type="PROSITE" id="PS50017"/>
    </source>
</evidence>
<reference evidence="3 4" key="1">
    <citation type="journal article" date="2007" name="Science">
        <title>Sea anemone genome reveals ancestral eumetazoan gene repertoire and genomic organization.</title>
        <authorList>
            <person name="Putnam N.H."/>
            <person name="Srivastava M."/>
            <person name="Hellsten U."/>
            <person name="Dirks B."/>
            <person name="Chapman J."/>
            <person name="Salamov A."/>
            <person name="Terry A."/>
            <person name="Shapiro H."/>
            <person name="Lindquist E."/>
            <person name="Kapitonov V.V."/>
            <person name="Jurka J."/>
            <person name="Genikhovich G."/>
            <person name="Grigoriev I.V."/>
            <person name="Lucas S.M."/>
            <person name="Steele R.E."/>
            <person name="Finnerty J.R."/>
            <person name="Technau U."/>
            <person name="Martindale M.Q."/>
            <person name="Rokhsar D.S."/>
        </authorList>
    </citation>
    <scope>NUCLEOTIDE SEQUENCE [LARGE SCALE GENOMIC DNA]</scope>
    <source>
        <strain evidence="4">CH2 X CH6</strain>
    </source>
</reference>
<evidence type="ECO:0000313" key="3">
    <source>
        <dbReference type="EMBL" id="EDO49656.1"/>
    </source>
</evidence>
<dbReference type="Gene3D" id="1.10.533.10">
    <property type="entry name" value="Death Domain, Fas"/>
    <property type="match status" value="3"/>
</dbReference>
<dbReference type="EMBL" id="DS469508">
    <property type="protein sequence ID" value="EDO49656.1"/>
    <property type="molecule type" value="Genomic_DNA"/>
</dbReference>
<dbReference type="GO" id="GO:0070976">
    <property type="term" value="F:TIR domain binding"/>
    <property type="evidence" value="ECO:0007669"/>
    <property type="project" value="InterPro"/>
</dbReference>
<dbReference type="HOGENOM" id="CLU_431692_0_0_1"/>
<accession>A7RFT1</accession>
<dbReference type="Proteomes" id="UP000001593">
    <property type="component" value="Unassembled WGS sequence"/>
</dbReference>
<dbReference type="AlphaFoldDB" id="A7RFT1"/>
<keyword evidence="1" id="KW-0395">Inflammatory response</keyword>
<feature type="domain" description="Death" evidence="2">
    <location>
        <begin position="431"/>
        <end position="496"/>
    </location>
</feature>
<evidence type="ECO:0000256" key="1">
    <source>
        <dbReference type="ARBA" id="ARBA00023198"/>
    </source>
</evidence>
<dbReference type="InParanoid" id="A7RFT1"/>
<evidence type="ECO:0000313" key="4">
    <source>
        <dbReference type="Proteomes" id="UP000001593"/>
    </source>
</evidence>
<dbReference type="GO" id="GO:0043123">
    <property type="term" value="P:positive regulation of canonical NF-kappaB signal transduction"/>
    <property type="evidence" value="ECO:0007669"/>
    <property type="project" value="InterPro"/>
</dbReference>
<dbReference type="PANTHER" id="PTHR15079:SF3">
    <property type="entry name" value="MYELOID DIFFERENTIATION PRIMARY RESPONSE PROTEIN MYD88"/>
    <property type="match status" value="1"/>
</dbReference>
<name>A7RFT1_NEMVE</name>
<sequence length="634" mass="71903">MADGSLLRSPDGKLQISGSEPISTLSVEGSEPVLGCLVNIPKDANKLREALGIDSNIHHFAFACTTPAFRESSSDIRVVVCRGYTHHGDKRFTIKAHPKHLVSPQSSSQQDIIWQLIPCQDPLKGSRMRKLLKGIEVSNMEEPFEICKGQRELCGIGEKDKRLVFQPFKVMLTDDESFCLGRESFSLLQPAGPLLDKENKNVLGFYWSRENKLVLSFLQRGQVVVEIADEIIVTDSVAVQNSAPSRNGTTVSGGQSVPEAIKTVPAKPKLSLQDIELNLYRNHHDSSVDEQKKVTPGDPLSSLWEKDPSFRDHLATCLDRAYKIRKCVQGWPALATEAKVSKEECEKFSSNETGSASERMFRYIEAAKPRLGLDNLQTAFKKSGQEELHKMLSDYISAGHLRKVKFVSELAAYAPEILGQIMLRIDRDNCWRTVATQLDIPQRVFEQFDNKMKDNPTRQLLHLVHTHDTRLTVEDLKTKLMSIEREDVVEDMQGVPAKIGIDALLSHFTVTEGIERKLNREDAFLQNWRQLAKLYLEAQMISDEDFRGLQPEREARSPATELISHIISSQKPEPTVGDLVVYFARMRRVDCLDILASYLKPNVYLRNFYYKVDSDDKYMHYLLYRGMDVFSTKK</sequence>
<dbReference type="PROSITE" id="PS50017">
    <property type="entry name" value="DEATH_DOMAIN"/>
    <property type="match status" value="1"/>
</dbReference>
<dbReference type="CDD" id="cd01670">
    <property type="entry name" value="Death"/>
    <property type="match status" value="1"/>
</dbReference>
<dbReference type="STRING" id="45351.A7RFT1"/>
<keyword evidence="4" id="KW-1185">Reference proteome</keyword>
<organism evidence="3 4">
    <name type="scientific">Nematostella vectensis</name>
    <name type="common">Starlet sea anemone</name>
    <dbReference type="NCBI Taxonomy" id="45351"/>
    <lineage>
        <taxon>Eukaryota</taxon>
        <taxon>Metazoa</taxon>
        <taxon>Cnidaria</taxon>
        <taxon>Anthozoa</taxon>
        <taxon>Hexacorallia</taxon>
        <taxon>Actiniaria</taxon>
        <taxon>Edwardsiidae</taxon>
        <taxon>Nematostella</taxon>
    </lineage>
</organism>
<gene>
    <name evidence="3" type="ORF">NEMVEDRAFT_v1g237924</name>
</gene>
<dbReference type="SUPFAM" id="SSF47986">
    <property type="entry name" value="DEATH domain"/>
    <property type="match status" value="2"/>
</dbReference>